<evidence type="ECO:0000256" key="1">
    <source>
        <dbReference type="SAM" id="MobiDB-lite"/>
    </source>
</evidence>
<dbReference type="AlphaFoldDB" id="A0A816HNS4"/>
<feature type="compositionally biased region" description="Polar residues" evidence="1">
    <location>
        <begin position="32"/>
        <end position="48"/>
    </location>
</feature>
<accession>A0A816HNS4</accession>
<evidence type="ECO:0000313" key="2">
    <source>
        <dbReference type="EMBL" id="CAF1690720.1"/>
    </source>
</evidence>
<comment type="caution">
    <text evidence="2">The sequence shown here is derived from an EMBL/GenBank/DDBJ whole genome shotgun (WGS) entry which is preliminary data.</text>
</comment>
<dbReference type="EMBL" id="CAJNOR010020657">
    <property type="protein sequence ID" value="CAF1690720.1"/>
    <property type="molecule type" value="Genomic_DNA"/>
</dbReference>
<protein>
    <submittedName>
        <fullName evidence="2">Uncharacterized protein</fullName>
    </submittedName>
</protein>
<feature type="compositionally biased region" description="Polar residues" evidence="1">
    <location>
        <begin position="15"/>
        <end position="24"/>
    </location>
</feature>
<feature type="compositionally biased region" description="Basic and acidic residues" evidence="1">
    <location>
        <begin position="74"/>
        <end position="84"/>
    </location>
</feature>
<gene>
    <name evidence="2" type="ORF">XAT740_LOCUS63863</name>
</gene>
<reference evidence="2" key="1">
    <citation type="submission" date="2021-02" db="EMBL/GenBank/DDBJ databases">
        <authorList>
            <person name="Nowell W R."/>
        </authorList>
    </citation>
    <scope>NUCLEOTIDE SEQUENCE</scope>
</reference>
<feature type="non-terminal residue" evidence="2">
    <location>
        <position position="1"/>
    </location>
</feature>
<keyword evidence="3" id="KW-1185">Reference proteome</keyword>
<sequence length="84" mass="9440">NERSIFDYEDATPAEDNNNDSSLQAPAEQGPFESSLQCDPTLSNYNETSHYDGLEPISDDELPEYMKLHLPPPSEKRTLDGPRV</sequence>
<evidence type="ECO:0000313" key="3">
    <source>
        <dbReference type="Proteomes" id="UP000663828"/>
    </source>
</evidence>
<dbReference type="Proteomes" id="UP000663828">
    <property type="component" value="Unassembled WGS sequence"/>
</dbReference>
<feature type="region of interest" description="Disordered" evidence="1">
    <location>
        <begin position="1"/>
        <end position="84"/>
    </location>
</feature>
<name>A0A816HNS4_ADIRI</name>
<organism evidence="2 3">
    <name type="scientific">Adineta ricciae</name>
    <name type="common">Rotifer</name>
    <dbReference type="NCBI Taxonomy" id="249248"/>
    <lineage>
        <taxon>Eukaryota</taxon>
        <taxon>Metazoa</taxon>
        <taxon>Spiralia</taxon>
        <taxon>Gnathifera</taxon>
        <taxon>Rotifera</taxon>
        <taxon>Eurotatoria</taxon>
        <taxon>Bdelloidea</taxon>
        <taxon>Adinetida</taxon>
        <taxon>Adinetidae</taxon>
        <taxon>Adineta</taxon>
    </lineage>
</organism>
<proteinExistence type="predicted"/>